<comment type="subcellular location">
    <subcellularLocation>
        <location evidence="1 10">Cell outer membrane</location>
        <topology evidence="1 10">Multi-pass membrane protein</topology>
    </subcellularLocation>
</comment>
<dbReference type="SMART" id="SM00965">
    <property type="entry name" value="STN"/>
    <property type="match status" value="1"/>
</dbReference>
<dbReference type="NCBIfam" id="TIGR04056">
    <property type="entry name" value="OMP_RagA_SusC"/>
    <property type="match status" value="1"/>
</dbReference>
<comment type="caution">
    <text evidence="13">The sequence shown here is derived from an EMBL/GenBank/DDBJ whole genome shotgun (WGS) entry which is preliminary data.</text>
</comment>
<evidence type="ECO:0000256" key="7">
    <source>
        <dbReference type="ARBA" id="ARBA00023077"/>
    </source>
</evidence>
<dbReference type="InterPro" id="IPR039426">
    <property type="entry name" value="TonB-dep_rcpt-like"/>
</dbReference>
<dbReference type="Pfam" id="PF07715">
    <property type="entry name" value="Plug"/>
    <property type="match status" value="1"/>
</dbReference>
<evidence type="ECO:0000256" key="8">
    <source>
        <dbReference type="ARBA" id="ARBA00023136"/>
    </source>
</evidence>
<dbReference type="Gene3D" id="2.40.170.20">
    <property type="entry name" value="TonB-dependent receptor, beta-barrel domain"/>
    <property type="match status" value="1"/>
</dbReference>
<evidence type="ECO:0000256" key="9">
    <source>
        <dbReference type="ARBA" id="ARBA00023237"/>
    </source>
</evidence>
<name>A0A2T5JB92_9SPHI</name>
<evidence type="ECO:0000256" key="3">
    <source>
        <dbReference type="ARBA" id="ARBA00022452"/>
    </source>
</evidence>
<dbReference type="PROSITE" id="PS52016">
    <property type="entry name" value="TONB_DEPENDENT_REC_3"/>
    <property type="match status" value="1"/>
</dbReference>
<evidence type="ECO:0000256" key="1">
    <source>
        <dbReference type="ARBA" id="ARBA00004571"/>
    </source>
</evidence>
<keyword evidence="4" id="KW-0406">Ion transport</keyword>
<accession>A0A2T5JB92</accession>
<evidence type="ECO:0000313" key="13">
    <source>
        <dbReference type="EMBL" id="PTQ98141.1"/>
    </source>
</evidence>
<evidence type="ECO:0000313" key="14">
    <source>
        <dbReference type="Proteomes" id="UP000244168"/>
    </source>
</evidence>
<dbReference type="Pfam" id="PF00593">
    <property type="entry name" value="TonB_dep_Rec_b-barrel"/>
    <property type="match status" value="1"/>
</dbReference>
<keyword evidence="9 10" id="KW-0998">Cell outer membrane</keyword>
<dbReference type="Gene3D" id="2.170.130.10">
    <property type="entry name" value="TonB-dependent receptor, plug domain"/>
    <property type="match status" value="1"/>
</dbReference>
<dbReference type="SUPFAM" id="SSF49464">
    <property type="entry name" value="Carboxypeptidase regulatory domain-like"/>
    <property type="match status" value="1"/>
</dbReference>
<dbReference type="Gene3D" id="2.60.40.1120">
    <property type="entry name" value="Carboxypeptidase-like, regulatory domain"/>
    <property type="match status" value="1"/>
</dbReference>
<dbReference type="InterPro" id="IPR012910">
    <property type="entry name" value="Plug_dom"/>
</dbReference>
<evidence type="ECO:0000256" key="11">
    <source>
        <dbReference type="RuleBase" id="RU003357"/>
    </source>
</evidence>
<dbReference type="InterPro" id="IPR008969">
    <property type="entry name" value="CarboxyPept-like_regulatory"/>
</dbReference>
<sequence length="1146" mass="125709">MKKNILHSNGTGIFRFKKIILMIKCVFILTFLFCLRVSASSYSQNIRVTMDVKNMGLKKTLSMLEKKSNVRVLYSEENLPDAVQVTMDVKDMALPDVLKEILKNTELKSQILDNGLVVIVPKGTEVKDLRVRGRVIDDKGSPLPGVSVRVEGTQFGTTTDANGNYQLTVQNGAKLTFSFLGYANQTITVGNQDQTINVTLKETQGGKQLNEIVVVGYGTQSKRAVTGSIASVKYDNFKDRSNSNVTQSLAGQLPGVSITQAQGAPGSLPIIKIRGTSSITAGTNPLYVVDGLPLENFNLNYINPQDIESVDVLKDASSTAIYGSRGANGVVIVTTKLGKVGQTNVNATVEYGVQDVTRRVKMMDAQQYIQYYVDAHNNAWVASGPGRLATDPNSVRTSAYKIPDDFTTNPGQFGAGTDWQSVMFRSAPLQNAQLSVSGGTEKTQFMFSGGFLNQTAVLDANYYKRLSLRSNIKHKISDHFTIGSNLAFTGIFDRTDGTAGKSDVVSLGLQSDPFLPVYTETGSLGFRDPASVWYRFLPYSDIIEWHPYSLTRQIDEKNKSFNTLATGYLEYKIIDGLKARTSINANLYNNTFNSYANAGQAYGYSAVLPAQGVVRNAYSLNWLSENTLTYDKTFGKHTLNVLLGYTAQHQRDEASNLTSNNFPNDLVHTLNAGTVSSGSSTASEWSMVSFLGRVNYNYMNRYFLSAAVRRDGSSRFGPNSKWGYFPSASAGWLISDEDFMKDQQFVSNLKLRASYGLAGNNQIPNYGPVSLLGASNYVSGGTLASGLNVVNLPNDGLRWEKTAQFNLGVDIGLLQNRINLTAEFYNSVTKDLLLNVPVPDITGFSTLLTNIGKVRNRGFEFSLSSRNLVGDFKWTTDFNLSLNRNKVLQLGPGNAPLLFTDFVVQVKTEVGQPVSNFYGYVFDGVYKNQAQIDATPHVAGTTPGEPIVRDVNGDGKIDAKDQTTIGNAQAKFGSAITNTFSFKGFDLGIMVQGSFGGQITNQLTRYLGIWNGGRNAYADVANYWRSESNPGDGIHFKPSINPTAMEQAFSTYWVESATWVRLKNIRLGYTLPQTWVKHTPAKGIRVYVNAENVHLWSKYKNFDPENTTYPATTPSTSGNPSGAFYGVDYGSYPVPRIITFGAKVDF</sequence>
<dbReference type="InterPro" id="IPR023996">
    <property type="entry name" value="TonB-dep_OMP_SusC/RagA"/>
</dbReference>
<dbReference type="SUPFAM" id="SSF56935">
    <property type="entry name" value="Porins"/>
    <property type="match status" value="1"/>
</dbReference>
<evidence type="ECO:0000256" key="4">
    <source>
        <dbReference type="ARBA" id="ARBA00022496"/>
    </source>
</evidence>
<keyword evidence="14" id="KW-1185">Reference proteome</keyword>
<feature type="domain" description="Secretin/TonB short N-terminal" evidence="12">
    <location>
        <begin position="70"/>
        <end position="122"/>
    </location>
</feature>
<dbReference type="GO" id="GO:0006826">
    <property type="term" value="P:iron ion transport"/>
    <property type="evidence" value="ECO:0007669"/>
    <property type="project" value="UniProtKB-KW"/>
</dbReference>
<keyword evidence="6" id="KW-0408">Iron</keyword>
<reference evidence="13 14" key="1">
    <citation type="submission" date="2018-04" db="EMBL/GenBank/DDBJ databases">
        <title>Genomic Encyclopedia of Archaeal and Bacterial Type Strains, Phase II (KMG-II): from individual species to whole genera.</title>
        <authorList>
            <person name="Goeker M."/>
        </authorList>
    </citation>
    <scope>NUCLEOTIDE SEQUENCE [LARGE SCALE GENOMIC DNA]</scope>
    <source>
        <strain evidence="13 14">DSM 26809</strain>
    </source>
</reference>
<keyword evidence="3 10" id="KW-1134">Transmembrane beta strand</keyword>
<dbReference type="InterPro" id="IPR000531">
    <property type="entry name" value="Beta-barrel_TonB"/>
</dbReference>
<dbReference type="FunFam" id="2.170.130.10:FF:000008">
    <property type="entry name" value="SusC/RagA family TonB-linked outer membrane protein"/>
    <property type="match status" value="1"/>
</dbReference>
<dbReference type="GO" id="GO:0009279">
    <property type="term" value="C:cell outer membrane"/>
    <property type="evidence" value="ECO:0007669"/>
    <property type="project" value="UniProtKB-SubCell"/>
</dbReference>
<comment type="similarity">
    <text evidence="10 11">Belongs to the TonB-dependent receptor family.</text>
</comment>
<dbReference type="Pfam" id="PF13715">
    <property type="entry name" value="CarbopepD_reg_2"/>
    <property type="match status" value="1"/>
</dbReference>
<dbReference type="EMBL" id="QAOQ01000003">
    <property type="protein sequence ID" value="PTQ98141.1"/>
    <property type="molecule type" value="Genomic_DNA"/>
</dbReference>
<evidence type="ECO:0000259" key="12">
    <source>
        <dbReference type="SMART" id="SM00965"/>
    </source>
</evidence>
<keyword evidence="7 11" id="KW-0798">TonB box</keyword>
<gene>
    <name evidence="13" type="ORF">C8P68_103301</name>
</gene>
<proteinExistence type="inferred from homology"/>
<dbReference type="Proteomes" id="UP000244168">
    <property type="component" value="Unassembled WGS sequence"/>
</dbReference>
<protein>
    <submittedName>
        <fullName evidence="13">TonB-linked SusC/RagA family outer membrane protein</fullName>
    </submittedName>
</protein>
<dbReference type="InterPro" id="IPR037066">
    <property type="entry name" value="Plug_dom_sf"/>
</dbReference>
<keyword evidence="5 10" id="KW-0812">Transmembrane</keyword>
<keyword evidence="2 10" id="KW-0813">Transport</keyword>
<evidence type="ECO:0000256" key="10">
    <source>
        <dbReference type="PROSITE-ProRule" id="PRU01360"/>
    </source>
</evidence>
<keyword evidence="4" id="KW-0410">Iron transport</keyword>
<dbReference type="InterPro" id="IPR011662">
    <property type="entry name" value="Secretin/TonB_short_N"/>
</dbReference>
<keyword evidence="8 10" id="KW-0472">Membrane</keyword>
<evidence type="ECO:0000256" key="5">
    <source>
        <dbReference type="ARBA" id="ARBA00022692"/>
    </source>
</evidence>
<dbReference type="InterPro" id="IPR023997">
    <property type="entry name" value="TonB-dep_OMP_SusC/RagA_CS"/>
</dbReference>
<dbReference type="InterPro" id="IPR036942">
    <property type="entry name" value="Beta-barrel_TonB_sf"/>
</dbReference>
<dbReference type="NCBIfam" id="TIGR04057">
    <property type="entry name" value="SusC_RagA_signa"/>
    <property type="match status" value="1"/>
</dbReference>
<dbReference type="AlphaFoldDB" id="A0A2T5JB92"/>
<evidence type="ECO:0000256" key="6">
    <source>
        <dbReference type="ARBA" id="ARBA00023004"/>
    </source>
</evidence>
<organism evidence="13 14">
    <name type="scientific">Mucilaginibacter yixingensis</name>
    <dbReference type="NCBI Taxonomy" id="1295612"/>
    <lineage>
        <taxon>Bacteria</taxon>
        <taxon>Pseudomonadati</taxon>
        <taxon>Bacteroidota</taxon>
        <taxon>Sphingobacteriia</taxon>
        <taxon>Sphingobacteriales</taxon>
        <taxon>Sphingobacteriaceae</taxon>
        <taxon>Mucilaginibacter</taxon>
    </lineage>
</organism>
<evidence type="ECO:0000256" key="2">
    <source>
        <dbReference type="ARBA" id="ARBA00022448"/>
    </source>
</evidence>